<keyword evidence="4" id="KW-0732">Signal</keyword>
<dbReference type="GO" id="GO:0051301">
    <property type="term" value="P:cell division"/>
    <property type="evidence" value="ECO:0007669"/>
    <property type="project" value="UniProtKB-KW"/>
</dbReference>
<evidence type="ECO:0000313" key="10">
    <source>
        <dbReference type="Proteomes" id="UP001144397"/>
    </source>
</evidence>
<evidence type="ECO:0000313" key="8">
    <source>
        <dbReference type="EMBL" id="GLI20732.1"/>
    </source>
</evidence>
<dbReference type="InterPro" id="IPR031811">
    <property type="entry name" value="ALGX/ALGJ_SGNH-like"/>
</dbReference>
<dbReference type="CDD" id="cd14444">
    <property type="entry name" value="AlgX_N_like_1"/>
    <property type="match status" value="1"/>
</dbReference>
<keyword evidence="3" id="KW-0808">Transferase</keyword>
<dbReference type="Pfam" id="PF16822">
    <property type="entry name" value="ALGX"/>
    <property type="match status" value="1"/>
</dbReference>
<comment type="caution">
    <text evidence="8">The sequence shown here is derived from an EMBL/GenBank/DDBJ whole genome shotgun (WGS) entry which is preliminary data.</text>
</comment>
<protein>
    <submittedName>
        <fullName evidence="9">Alginate O-acetyltransferase complex protein AlgJ</fullName>
    </submittedName>
    <submittedName>
        <fullName evidence="8">Cell division protein FtsQ</fullName>
    </submittedName>
</protein>
<dbReference type="EMBL" id="BSDO01000001">
    <property type="protein sequence ID" value="GLI20732.1"/>
    <property type="molecule type" value="Genomic_DNA"/>
</dbReference>
<evidence type="ECO:0000256" key="2">
    <source>
        <dbReference type="ARBA" id="ARBA00005182"/>
    </source>
</evidence>
<dbReference type="EMBL" id="JAVDPY010000003">
    <property type="protein sequence ID" value="MDR6333516.1"/>
    <property type="molecule type" value="Genomic_DNA"/>
</dbReference>
<keyword evidence="11" id="KW-1185">Reference proteome</keyword>
<dbReference type="RefSeq" id="WP_281804997.1">
    <property type="nucleotide sequence ID" value="NZ_BSDO01000001.1"/>
</dbReference>
<dbReference type="AlphaFoldDB" id="A0A9W6FJY5"/>
<dbReference type="Proteomes" id="UP001245370">
    <property type="component" value="Unassembled WGS sequence"/>
</dbReference>
<dbReference type="Proteomes" id="UP001144397">
    <property type="component" value="Unassembled WGS sequence"/>
</dbReference>
<keyword evidence="6" id="KW-0016">Alginate biosynthesis</keyword>
<reference evidence="9 11" key="2">
    <citation type="submission" date="2023-07" db="EMBL/GenBank/DDBJ databases">
        <title>Genomic Encyclopedia of Type Strains, Phase IV (KMG-IV): sequencing the most valuable type-strain genomes for metagenomic binning, comparative biology and taxonomic classification.</title>
        <authorList>
            <person name="Goeker M."/>
        </authorList>
    </citation>
    <scope>NUCLEOTIDE SEQUENCE [LARGE SCALE GENOMIC DNA]</scope>
    <source>
        <strain evidence="9 11">DSM 338</strain>
    </source>
</reference>
<evidence type="ECO:0000259" key="7">
    <source>
        <dbReference type="Pfam" id="PF16822"/>
    </source>
</evidence>
<reference evidence="8" key="1">
    <citation type="submission" date="2022-12" db="EMBL/GenBank/DDBJ databases">
        <title>Reference genome sequencing for broad-spectrum identification of bacterial and archaeal isolates by mass spectrometry.</title>
        <authorList>
            <person name="Sekiguchi Y."/>
            <person name="Tourlousse D.M."/>
        </authorList>
    </citation>
    <scope>NUCLEOTIDE SEQUENCE</scope>
    <source>
        <strain evidence="8">301</strain>
    </source>
</reference>
<comment type="subcellular location">
    <subcellularLocation>
        <location evidence="1">Periplasm</location>
    </subcellularLocation>
</comment>
<keyword evidence="8" id="KW-0131">Cell cycle</keyword>
<dbReference type="GeneID" id="95761199"/>
<evidence type="ECO:0000313" key="11">
    <source>
        <dbReference type="Proteomes" id="UP001245370"/>
    </source>
</evidence>
<name>A0A9W6FJY5_XANFL</name>
<proteinExistence type="predicted"/>
<keyword evidence="5" id="KW-0574">Periplasm</keyword>
<evidence type="ECO:0000256" key="1">
    <source>
        <dbReference type="ARBA" id="ARBA00004418"/>
    </source>
</evidence>
<keyword evidence="8" id="KW-0132">Cell division</keyword>
<evidence type="ECO:0000256" key="4">
    <source>
        <dbReference type="ARBA" id="ARBA00022729"/>
    </source>
</evidence>
<organism evidence="8 10">
    <name type="scientific">Xanthobacter flavus</name>
    <dbReference type="NCBI Taxonomy" id="281"/>
    <lineage>
        <taxon>Bacteria</taxon>
        <taxon>Pseudomonadati</taxon>
        <taxon>Pseudomonadota</taxon>
        <taxon>Alphaproteobacteria</taxon>
        <taxon>Hyphomicrobiales</taxon>
        <taxon>Xanthobacteraceae</taxon>
        <taxon>Xanthobacter</taxon>
    </lineage>
</organism>
<accession>A0A9W6FJY5</accession>
<dbReference type="GO" id="GO:0042121">
    <property type="term" value="P:alginic acid biosynthetic process"/>
    <property type="evidence" value="ECO:0007669"/>
    <property type="project" value="UniProtKB-KW"/>
</dbReference>
<evidence type="ECO:0000256" key="3">
    <source>
        <dbReference type="ARBA" id="ARBA00022679"/>
    </source>
</evidence>
<feature type="domain" description="AlgX/AlgJ SGNH hydrolase-like" evidence="7">
    <location>
        <begin position="88"/>
        <end position="341"/>
    </location>
</feature>
<evidence type="ECO:0000256" key="5">
    <source>
        <dbReference type="ARBA" id="ARBA00022764"/>
    </source>
</evidence>
<evidence type="ECO:0000313" key="9">
    <source>
        <dbReference type="EMBL" id="MDR6333516.1"/>
    </source>
</evidence>
<evidence type="ECO:0000256" key="6">
    <source>
        <dbReference type="ARBA" id="ARBA00022841"/>
    </source>
</evidence>
<dbReference type="GO" id="GO:0042597">
    <property type="term" value="C:periplasmic space"/>
    <property type="evidence" value="ECO:0007669"/>
    <property type="project" value="UniProtKB-SubCell"/>
</dbReference>
<gene>
    <name evidence="8" type="primary">wssI</name>
    <name evidence="9" type="ORF">GGQ86_001986</name>
    <name evidence="8" type="ORF">XFLAVUS301_04060</name>
</gene>
<sequence length="360" mass="38919">MPHLARALATFAFLALMLTGLGFVAVHLRGEEARTALAAAATRENVLDGRFTAVLDKQITAALPKLTGLEDVVSGLAYKVLGDAGDLVRAGCPGWLFYREELIETPQGRANFETRLKIAAKIRDQFAARNLALVVLPVPDKALLAAEHLCGTSVSGEARWRSDAWWAQSRALGLDQVEIAPGFPGADGFLRTDTHWNVAGAKLAAGRVAEAMRKRIGPGTQKITLAESPPQTRVGDLMRLAGLERTWRWSGPQPDQEPEVSATIARTGGLLDDVPGPQVVLAGSSFSRNSGFLEFLQAASGYEVAQKSRDGSGFAGQLLELLMDEPQILAETRLVVWEFPMRALTRPLTDVERRFLGDAK</sequence>
<dbReference type="GO" id="GO:0016740">
    <property type="term" value="F:transferase activity"/>
    <property type="evidence" value="ECO:0007669"/>
    <property type="project" value="UniProtKB-KW"/>
</dbReference>
<comment type="pathway">
    <text evidence="2">Glycan biosynthesis; alginate biosynthesis.</text>
</comment>